<sequence length="268" mass="31213">MEKVIEYYKQFDEWGRLDRQPIEFQVNLHYIKKYLPSSGAILDNGAGPGKYSMELARSSYEITLTDLTPKSVEDAKRKAKEFNLTEKFDGFHVADARNLKVLSNQQFDAALMLGPLYHIQEERDRIQAVKELYRVTKNEGLVFVAFMPRVRHIFTSLQFPENWRPNNSMDAINRFDQTGCFNHLDEGRFTGAYYFNIEDIQPFMESIGFKTIELIGSNVGASLSEREWNYWWQKGEQEKLLELLIEKARDPYLLGSSSHLLYIGKKKG</sequence>
<dbReference type="InterPro" id="IPR029063">
    <property type="entry name" value="SAM-dependent_MTases_sf"/>
</dbReference>
<name>A0ABS9GZW1_9BACL</name>
<reference evidence="2 3" key="1">
    <citation type="submission" date="2022-01" db="EMBL/GenBank/DDBJ databases">
        <title>Alkalihalobacillus sp. EGI L200015, a novel bacterium isolated from a salt lake sediment.</title>
        <authorList>
            <person name="Gao L."/>
            <person name="Fang B.-Z."/>
            <person name="Li W.-J."/>
        </authorList>
    </citation>
    <scope>NUCLEOTIDE SEQUENCE [LARGE SCALE GENOMIC DNA]</scope>
    <source>
        <strain evidence="2 3">KCTC 12718</strain>
    </source>
</reference>
<organism evidence="2 3">
    <name type="scientific">Pseudalkalibacillus berkeleyi</name>
    <dbReference type="NCBI Taxonomy" id="1069813"/>
    <lineage>
        <taxon>Bacteria</taxon>
        <taxon>Bacillati</taxon>
        <taxon>Bacillota</taxon>
        <taxon>Bacilli</taxon>
        <taxon>Bacillales</taxon>
        <taxon>Fictibacillaceae</taxon>
        <taxon>Pseudalkalibacillus</taxon>
    </lineage>
</organism>
<protein>
    <submittedName>
        <fullName evidence="2">Class I SAM-dependent methyltransferase</fullName>
    </submittedName>
</protein>
<keyword evidence="3" id="KW-1185">Reference proteome</keyword>
<keyword evidence="2" id="KW-0489">Methyltransferase</keyword>
<dbReference type="Proteomes" id="UP001649381">
    <property type="component" value="Unassembled WGS sequence"/>
</dbReference>
<feature type="domain" description="Methyltransferase" evidence="1">
    <location>
        <begin position="41"/>
        <end position="140"/>
    </location>
</feature>
<dbReference type="GO" id="GO:0032259">
    <property type="term" value="P:methylation"/>
    <property type="evidence" value="ECO:0007669"/>
    <property type="project" value="UniProtKB-KW"/>
</dbReference>
<dbReference type="RefSeq" id="WP_236334581.1">
    <property type="nucleotide sequence ID" value="NZ_JAKIJS010000001.1"/>
</dbReference>
<dbReference type="Pfam" id="PF13649">
    <property type="entry name" value="Methyltransf_25"/>
    <property type="match status" value="1"/>
</dbReference>
<dbReference type="SUPFAM" id="SSF53335">
    <property type="entry name" value="S-adenosyl-L-methionine-dependent methyltransferases"/>
    <property type="match status" value="1"/>
</dbReference>
<accession>A0ABS9GZW1</accession>
<dbReference type="GO" id="GO:0008168">
    <property type="term" value="F:methyltransferase activity"/>
    <property type="evidence" value="ECO:0007669"/>
    <property type="project" value="UniProtKB-KW"/>
</dbReference>
<keyword evidence="2" id="KW-0808">Transferase</keyword>
<dbReference type="InterPro" id="IPR041698">
    <property type="entry name" value="Methyltransf_25"/>
</dbReference>
<evidence type="ECO:0000313" key="3">
    <source>
        <dbReference type="Proteomes" id="UP001649381"/>
    </source>
</evidence>
<proteinExistence type="predicted"/>
<dbReference type="CDD" id="cd02440">
    <property type="entry name" value="AdoMet_MTases"/>
    <property type="match status" value="1"/>
</dbReference>
<dbReference type="EMBL" id="JAKIJS010000001">
    <property type="protein sequence ID" value="MCF6138282.1"/>
    <property type="molecule type" value="Genomic_DNA"/>
</dbReference>
<gene>
    <name evidence="2" type="ORF">L2716_11145</name>
</gene>
<dbReference type="Gene3D" id="3.40.50.150">
    <property type="entry name" value="Vaccinia Virus protein VP39"/>
    <property type="match status" value="1"/>
</dbReference>
<comment type="caution">
    <text evidence="2">The sequence shown here is derived from an EMBL/GenBank/DDBJ whole genome shotgun (WGS) entry which is preliminary data.</text>
</comment>
<evidence type="ECO:0000313" key="2">
    <source>
        <dbReference type="EMBL" id="MCF6138282.1"/>
    </source>
</evidence>
<evidence type="ECO:0000259" key="1">
    <source>
        <dbReference type="Pfam" id="PF13649"/>
    </source>
</evidence>